<evidence type="ECO:0000256" key="12">
    <source>
        <dbReference type="SAM" id="MobiDB-lite"/>
    </source>
</evidence>
<keyword evidence="8 11" id="KW-0443">Lipid metabolism</keyword>
<gene>
    <name evidence="15" type="ORF">SAMN04489747_3790</name>
</gene>
<feature type="region of interest" description="Disordered" evidence="12">
    <location>
        <begin position="472"/>
        <end position="491"/>
    </location>
</feature>
<evidence type="ECO:0000313" key="16">
    <source>
        <dbReference type="Proteomes" id="UP000198546"/>
    </source>
</evidence>
<reference evidence="15 16" key="1">
    <citation type="submission" date="2016-10" db="EMBL/GenBank/DDBJ databases">
        <authorList>
            <person name="de Groot N.N."/>
        </authorList>
    </citation>
    <scope>NUCLEOTIDE SEQUENCE [LARGE SCALE GENOMIC DNA]</scope>
    <source>
        <strain evidence="15 16">MON 2.2</strain>
    </source>
</reference>
<dbReference type="OrthoDB" id="9810950at2"/>
<comment type="pathway">
    <text evidence="1 11">Glycerolipid metabolism; triacylglycerol biosynthesis.</text>
</comment>
<dbReference type="AlphaFoldDB" id="A0A1G7E205"/>
<proteinExistence type="inferred from homology"/>
<dbReference type="GO" id="GO:0019432">
    <property type="term" value="P:triglyceride biosynthetic process"/>
    <property type="evidence" value="ECO:0007669"/>
    <property type="project" value="UniProtKB-UniPathway"/>
</dbReference>
<dbReference type="InterPro" id="IPR004255">
    <property type="entry name" value="O-acyltransferase_WSD1_N"/>
</dbReference>
<dbReference type="PANTHER" id="PTHR31650:SF1">
    <property type="entry name" value="WAX ESTER SYNTHASE_DIACYLGLYCEROL ACYLTRANSFERASE 4-RELATED"/>
    <property type="match status" value="1"/>
</dbReference>
<evidence type="ECO:0000256" key="10">
    <source>
        <dbReference type="ARBA" id="ARBA00048109"/>
    </source>
</evidence>
<dbReference type="Pfam" id="PF03007">
    <property type="entry name" value="WS_DGAT_cat"/>
    <property type="match status" value="1"/>
</dbReference>
<evidence type="ECO:0000259" key="14">
    <source>
        <dbReference type="Pfam" id="PF06974"/>
    </source>
</evidence>
<dbReference type="EMBL" id="LT629688">
    <property type="protein sequence ID" value="SDE57516.1"/>
    <property type="molecule type" value="Genomic_DNA"/>
</dbReference>
<dbReference type="NCBIfam" id="TIGR02946">
    <property type="entry name" value="acyl_WS_DGAT"/>
    <property type="match status" value="1"/>
</dbReference>
<protein>
    <recommendedName>
        <fullName evidence="4 11">Diacylglycerol O-acyltransferase</fullName>
        <ecNumber evidence="4 11">2.3.1.20</ecNumber>
    </recommendedName>
</protein>
<dbReference type="SUPFAM" id="SSF52777">
    <property type="entry name" value="CoA-dependent acyltransferases"/>
    <property type="match status" value="1"/>
</dbReference>
<evidence type="ECO:0000256" key="2">
    <source>
        <dbReference type="ARBA" id="ARBA00005189"/>
    </source>
</evidence>
<dbReference type="EC" id="2.3.1.20" evidence="4 11"/>
<keyword evidence="16" id="KW-1185">Reference proteome</keyword>
<dbReference type="GO" id="GO:0071731">
    <property type="term" value="P:response to nitric oxide"/>
    <property type="evidence" value="ECO:0007669"/>
    <property type="project" value="TreeGrafter"/>
</dbReference>
<dbReference type="UniPathway" id="UPA00282"/>
<dbReference type="InterPro" id="IPR014292">
    <property type="entry name" value="Acyl_transf_WS/DGAT"/>
</dbReference>
<dbReference type="RefSeq" id="WP_090595659.1">
    <property type="nucleotide sequence ID" value="NZ_LT629688.1"/>
</dbReference>
<evidence type="ECO:0000256" key="1">
    <source>
        <dbReference type="ARBA" id="ARBA00004771"/>
    </source>
</evidence>
<feature type="domain" description="O-acyltransferase WSD1 C-terminal" evidence="14">
    <location>
        <begin position="321"/>
        <end position="466"/>
    </location>
</feature>
<evidence type="ECO:0000256" key="9">
    <source>
        <dbReference type="ARBA" id="ARBA00023315"/>
    </source>
</evidence>
<evidence type="ECO:0000313" key="15">
    <source>
        <dbReference type="EMBL" id="SDE57516.1"/>
    </source>
</evidence>
<comment type="catalytic activity">
    <reaction evidence="10 11">
        <text>an acyl-CoA + a 1,2-diacyl-sn-glycerol = a triacyl-sn-glycerol + CoA</text>
        <dbReference type="Rhea" id="RHEA:10868"/>
        <dbReference type="ChEBI" id="CHEBI:17815"/>
        <dbReference type="ChEBI" id="CHEBI:57287"/>
        <dbReference type="ChEBI" id="CHEBI:58342"/>
        <dbReference type="ChEBI" id="CHEBI:64615"/>
        <dbReference type="EC" id="2.3.1.20"/>
    </reaction>
</comment>
<dbReference type="GO" id="GO:0005886">
    <property type="term" value="C:plasma membrane"/>
    <property type="evidence" value="ECO:0007669"/>
    <property type="project" value="TreeGrafter"/>
</dbReference>
<evidence type="ECO:0000256" key="4">
    <source>
        <dbReference type="ARBA" id="ARBA00013244"/>
    </source>
</evidence>
<dbReference type="InterPro" id="IPR009721">
    <property type="entry name" value="O-acyltransferase_WSD1_C"/>
</dbReference>
<evidence type="ECO:0000256" key="11">
    <source>
        <dbReference type="RuleBase" id="RU361241"/>
    </source>
</evidence>
<dbReference type="Proteomes" id="UP000198546">
    <property type="component" value="Chromosome i"/>
</dbReference>
<evidence type="ECO:0000259" key="13">
    <source>
        <dbReference type="Pfam" id="PF03007"/>
    </source>
</evidence>
<accession>A0A1G7E205</accession>
<keyword evidence="9 11" id="KW-0012">Acyltransferase</keyword>
<keyword evidence="7 11" id="KW-0319">Glycerol metabolism</keyword>
<dbReference type="GO" id="GO:0051701">
    <property type="term" value="P:biological process involved in interaction with host"/>
    <property type="evidence" value="ECO:0007669"/>
    <property type="project" value="TreeGrafter"/>
</dbReference>
<dbReference type="PANTHER" id="PTHR31650">
    <property type="entry name" value="O-ACYLTRANSFERASE (WSD1-LIKE) FAMILY PROTEIN"/>
    <property type="match status" value="1"/>
</dbReference>
<evidence type="ECO:0000256" key="8">
    <source>
        <dbReference type="ARBA" id="ARBA00023098"/>
    </source>
</evidence>
<dbReference type="GO" id="GO:0006071">
    <property type="term" value="P:glycerol metabolic process"/>
    <property type="evidence" value="ECO:0007669"/>
    <property type="project" value="UniProtKB-KW"/>
</dbReference>
<organism evidence="15 16">
    <name type="scientific">Auraticoccus monumenti</name>
    <dbReference type="NCBI Taxonomy" id="675864"/>
    <lineage>
        <taxon>Bacteria</taxon>
        <taxon>Bacillati</taxon>
        <taxon>Actinomycetota</taxon>
        <taxon>Actinomycetes</taxon>
        <taxon>Propionibacteriales</taxon>
        <taxon>Propionibacteriaceae</taxon>
        <taxon>Auraticoccus</taxon>
    </lineage>
</organism>
<comment type="pathway">
    <text evidence="2">Lipid metabolism.</text>
</comment>
<evidence type="ECO:0000256" key="7">
    <source>
        <dbReference type="ARBA" id="ARBA00022798"/>
    </source>
</evidence>
<comment type="similarity">
    <text evidence="3 11">Belongs to the long-chain O-acyltransferase family.</text>
</comment>
<feature type="domain" description="O-acyltransferase WSD1-like N-terminal" evidence="13">
    <location>
        <begin position="7"/>
        <end position="278"/>
    </location>
</feature>
<dbReference type="GO" id="GO:0001666">
    <property type="term" value="P:response to hypoxia"/>
    <property type="evidence" value="ECO:0007669"/>
    <property type="project" value="TreeGrafter"/>
</dbReference>
<keyword evidence="5 11" id="KW-0444">Lipid biosynthesis</keyword>
<evidence type="ECO:0000256" key="3">
    <source>
        <dbReference type="ARBA" id="ARBA00009587"/>
    </source>
</evidence>
<evidence type="ECO:0000256" key="5">
    <source>
        <dbReference type="ARBA" id="ARBA00022516"/>
    </source>
</evidence>
<dbReference type="InterPro" id="IPR045034">
    <property type="entry name" value="O-acyltransferase_WSD1-like"/>
</dbReference>
<keyword evidence="6 11" id="KW-0808">Transferase</keyword>
<dbReference type="STRING" id="675864.SAMN04489747_3790"/>
<name>A0A1G7E205_9ACTN</name>
<evidence type="ECO:0000256" key="6">
    <source>
        <dbReference type="ARBA" id="ARBA00022679"/>
    </source>
</evidence>
<dbReference type="Pfam" id="PF06974">
    <property type="entry name" value="WS_DGAT_C"/>
    <property type="match status" value="1"/>
</dbReference>
<sequence>MADRLTATEDALLALDTAHHPNHVGAVDVFAPGPRGFDLARLAALVEDRLAYVPRYRMRLRHVPLNLAAPVWVDDEDFDLSYHVRASALPRPGSPEQLREFVGRVMARRLDHSRPLWEMYLVEGLAEDRFAVITKSHQLLVDGHDHVDIGQVLLDEVPDAGGLAAPGWEPRPEPTAVDLLVQTAVETVADPLRAVVGLRRGVTAALGTVVTVGEALGGGVGTAVGALAEDLMTGARPPADSPLTGVVGEQRRFASVVVPLSALKTLRVAHQCTINDVVLAVLTGALRSWLQARGQTSLPSTLTACVPMSVIDEDGAPSSLGSRVAPHLMRLPVGEPNALMRLHQVSHGTKAHKDTGLAVGARTITDIAGFAPTTLHSLGVRVAGQVVRRQHDLLITNVPGPQHPMHVDDARLVASYPVLPLGAGHILTIGVTSYDGEVFVGLNGDRDRVRDLDVLAQCVEEALAELAATVEQARTTRAPRRRRPRGEQPAG</sequence>
<dbReference type="GO" id="GO:0004144">
    <property type="term" value="F:diacylglycerol O-acyltransferase activity"/>
    <property type="evidence" value="ECO:0007669"/>
    <property type="project" value="UniProtKB-EC"/>
</dbReference>